<sequence length="103" mass="11855">MKHSLMKTLGRQRSVVGNFSVLNETVKVKELKCKLALFIWFIAHQTSYRAIREVFGLPKSTVHEYIREMYTVLSGWVAEMVKFPSEAEYNVLADGFSAPQQNQ</sequence>
<organism evidence="1 2">
    <name type="scientific">Enterospora canceri</name>
    <dbReference type="NCBI Taxonomy" id="1081671"/>
    <lineage>
        <taxon>Eukaryota</taxon>
        <taxon>Fungi</taxon>
        <taxon>Fungi incertae sedis</taxon>
        <taxon>Microsporidia</taxon>
        <taxon>Enterocytozoonidae</taxon>
        <taxon>Enterospora</taxon>
    </lineage>
</organism>
<dbReference type="AlphaFoldDB" id="A0A1Y1S689"/>
<accession>A0A1Y1S689</accession>
<dbReference type="VEuPathDB" id="MicrosporidiaDB:ECANGB1_1370"/>
<dbReference type="OrthoDB" id="2195512at2759"/>
<dbReference type="EMBL" id="LWDP01000039">
    <property type="protein sequence ID" value="ORD93923.1"/>
    <property type="molecule type" value="Genomic_DNA"/>
</dbReference>
<reference evidence="1 2" key="1">
    <citation type="journal article" date="2017" name="Environ. Microbiol.">
        <title>Decay of the glycolytic pathway and adaptation to intranuclear parasitism within Enterocytozoonidae microsporidia.</title>
        <authorList>
            <person name="Wiredu Boakye D."/>
            <person name="Jaroenlak P."/>
            <person name="Prachumwat A."/>
            <person name="Williams T.A."/>
            <person name="Bateman K.S."/>
            <person name="Itsathitphaisarn O."/>
            <person name="Sritunyalucksana K."/>
            <person name="Paszkiewicz K.H."/>
            <person name="Moore K.A."/>
            <person name="Stentiford G.D."/>
            <person name="Williams B.A."/>
        </authorList>
    </citation>
    <scope>NUCLEOTIDE SEQUENCE [LARGE SCALE GENOMIC DNA]</scope>
    <source>
        <strain evidence="1 2">GB1</strain>
    </source>
</reference>
<gene>
    <name evidence="1" type="ORF">ECANGB1_1370</name>
</gene>
<comment type="caution">
    <text evidence="1">The sequence shown here is derived from an EMBL/GenBank/DDBJ whole genome shotgun (WGS) entry which is preliminary data.</text>
</comment>
<evidence type="ECO:0000313" key="1">
    <source>
        <dbReference type="EMBL" id="ORD93923.1"/>
    </source>
</evidence>
<proteinExistence type="predicted"/>
<keyword evidence="2" id="KW-1185">Reference proteome</keyword>
<evidence type="ECO:0000313" key="2">
    <source>
        <dbReference type="Proteomes" id="UP000192639"/>
    </source>
</evidence>
<protein>
    <recommendedName>
        <fullName evidence="3">Transposase Helix-turn-helix domain-containing protein</fullName>
    </recommendedName>
</protein>
<name>A0A1Y1S689_9MICR</name>
<evidence type="ECO:0008006" key="3">
    <source>
        <dbReference type="Google" id="ProtNLM"/>
    </source>
</evidence>
<dbReference type="Proteomes" id="UP000192639">
    <property type="component" value="Unassembled WGS sequence"/>
</dbReference>